<dbReference type="InterPro" id="IPR020846">
    <property type="entry name" value="MFS_dom"/>
</dbReference>
<feature type="transmembrane region" description="Helical" evidence="4">
    <location>
        <begin position="255"/>
        <end position="277"/>
    </location>
</feature>
<feature type="transmembrane region" description="Helical" evidence="4">
    <location>
        <begin position="171"/>
        <end position="191"/>
    </location>
</feature>
<gene>
    <name evidence="6" type="ORF">H3309_08725</name>
</gene>
<dbReference type="InterPro" id="IPR050327">
    <property type="entry name" value="Proton-linked_MCT"/>
</dbReference>
<feature type="transmembrane region" description="Helical" evidence="4">
    <location>
        <begin position="307"/>
        <end position="331"/>
    </location>
</feature>
<feature type="transmembrane region" description="Helical" evidence="4">
    <location>
        <begin position="52"/>
        <end position="73"/>
    </location>
</feature>
<feature type="transmembrane region" description="Helical" evidence="4">
    <location>
        <begin position="21"/>
        <end position="40"/>
    </location>
</feature>
<dbReference type="InterPro" id="IPR036259">
    <property type="entry name" value="MFS_trans_sf"/>
</dbReference>
<feature type="domain" description="Major facilitator superfamily (MFS) profile" evidence="5">
    <location>
        <begin position="14"/>
        <end position="399"/>
    </location>
</feature>
<dbReference type="PANTHER" id="PTHR11360">
    <property type="entry name" value="MONOCARBOXYLATE TRANSPORTER"/>
    <property type="match status" value="1"/>
</dbReference>
<dbReference type="Proteomes" id="UP000515292">
    <property type="component" value="Chromosome"/>
</dbReference>
<keyword evidence="7" id="KW-1185">Reference proteome</keyword>
<sequence length="407" mass="42614">MREAHSGEFRRHWPLVAGSSLGLGFGVSMWATIASLFVLPLSAEFGWTRGEIAQLSAISLITALWSPLVGLAADRWGVRPVAILSYVLLGGGYLVATQLTGSLWSYALLLLAMGFCGIGTTAITWARPIVGTFFVARGLALALVFAGVSISGILVPPLLEAVIAAQGWRSGFVTVAALVWGVGLVAALVIMPRKPITPMARAALARAPRQWGVIFRSPAFWLLFAAMVLVNLGGTGLIGQLVPMLSDRGLRSADAALLLSLYAAAILVGRLTTGLLLDRVNPPLVSALAMLVPALGCLMLNEAALGLAYAALAVVLIGAAQGAETDVLGFMTARYLGQAHYSALMGIYFGATLTGNSLGAVLIGRTYDATGHYTLALWIFAAAFALGAMAFGALRWCRVVEHRGLPV</sequence>
<dbReference type="PROSITE" id="PS50850">
    <property type="entry name" value="MFS"/>
    <property type="match status" value="1"/>
</dbReference>
<organism evidence="6 7">
    <name type="scientific">Sandaracinobacteroides saxicola</name>
    <dbReference type="NCBI Taxonomy" id="2759707"/>
    <lineage>
        <taxon>Bacteria</taxon>
        <taxon>Pseudomonadati</taxon>
        <taxon>Pseudomonadota</taxon>
        <taxon>Alphaproteobacteria</taxon>
        <taxon>Sphingomonadales</taxon>
        <taxon>Sphingosinicellaceae</taxon>
        <taxon>Sandaracinobacteroides</taxon>
    </lineage>
</organism>
<accession>A0A7G5IDR8</accession>
<dbReference type="AlphaFoldDB" id="A0A7G5IDR8"/>
<dbReference type="GO" id="GO:0022857">
    <property type="term" value="F:transmembrane transporter activity"/>
    <property type="evidence" value="ECO:0007669"/>
    <property type="project" value="InterPro"/>
</dbReference>
<keyword evidence="2 4" id="KW-1133">Transmembrane helix</keyword>
<keyword evidence="3 4" id="KW-0472">Membrane</keyword>
<evidence type="ECO:0000256" key="4">
    <source>
        <dbReference type="SAM" id="Phobius"/>
    </source>
</evidence>
<dbReference type="PANTHER" id="PTHR11360:SF290">
    <property type="entry name" value="MONOCARBOXYLATE MFS PERMEASE"/>
    <property type="match status" value="1"/>
</dbReference>
<name>A0A7G5IDR8_9SPHN</name>
<feature type="transmembrane region" description="Helical" evidence="4">
    <location>
        <begin position="80"/>
        <end position="97"/>
    </location>
</feature>
<evidence type="ECO:0000259" key="5">
    <source>
        <dbReference type="PROSITE" id="PS50850"/>
    </source>
</evidence>
<dbReference type="EMBL" id="CP059851">
    <property type="protein sequence ID" value="QMW21510.1"/>
    <property type="molecule type" value="Genomic_DNA"/>
</dbReference>
<evidence type="ECO:0000313" key="7">
    <source>
        <dbReference type="Proteomes" id="UP000515292"/>
    </source>
</evidence>
<dbReference type="InterPro" id="IPR011701">
    <property type="entry name" value="MFS"/>
</dbReference>
<proteinExistence type="predicted"/>
<keyword evidence="1 4" id="KW-0812">Transmembrane</keyword>
<feature type="transmembrane region" description="Helical" evidence="4">
    <location>
        <begin position="103"/>
        <end position="126"/>
    </location>
</feature>
<evidence type="ECO:0000256" key="3">
    <source>
        <dbReference type="ARBA" id="ARBA00023136"/>
    </source>
</evidence>
<dbReference type="KEGG" id="sand:H3309_08725"/>
<dbReference type="RefSeq" id="WP_182294359.1">
    <property type="nucleotide sequence ID" value="NZ_CP059851.1"/>
</dbReference>
<evidence type="ECO:0000313" key="6">
    <source>
        <dbReference type="EMBL" id="QMW21510.1"/>
    </source>
</evidence>
<dbReference type="Pfam" id="PF07690">
    <property type="entry name" value="MFS_1"/>
    <property type="match status" value="1"/>
</dbReference>
<reference evidence="6 7" key="1">
    <citation type="submission" date="2020-07" db="EMBL/GenBank/DDBJ databases">
        <title>Complete genome sequence for Sandaracinobacter sp. M6.</title>
        <authorList>
            <person name="Tang Y."/>
            <person name="Liu Q."/>
            <person name="Guo Z."/>
            <person name="Lei P."/>
            <person name="Huang B."/>
        </authorList>
    </citation>
    <scope>NUCLEOTIDE SEQUENCE [LARGE SCALE GENOMIC DNA]</scope>
    <source>
        <strain evidence="6 7">M6</strain>
    </source>
</reference>
<feature type="transmembrane region" description="Helical" evidence="4">
    <location>
        <begin position="219"/>
        <end position="243"/>
    </location>
</feature>
<dbReference type="Gene3D" id="1.20.1250.20">
    <property type="entry name" value="MFS general substrate transporter like domains"/>
    <property type="match status" value="1"/>
</dbReference>
<feature type="transmembrane region" description="Helical" evidence="4">
    <location>
        <begin position="375"/>
        <end position="394"/>
    </location>
</feature>
<feature type="transmembrane region" description="Helical" evidence="4">
    <location>
        <begin position="343"/>
        <end position="363"/>
    </location>
</feature>
<feature type="transmembrane region" description="Helical" evidence="4">
    <location>
        <begin position="138"/>
        <end position="159"/>
    </location>
</feature>
<evidence type="ECO:0000256" key="2">
    <source>
        <dbReference type="ARBA" id="ARBA00022989"/>
    </source>
</evidence>
<dbReference type="SUPFAM" id="SSF103473">
    <property type="entry name" value="MFS general substrate transporter"/>
    <property type="match status" value="1"/>
</dbReference>
<evidence type="ECO:0000256" key="1">
    <source>
        <dbReference type="ARBA" id="ARBA00022692"/>
    </source>
</evidence>
<protein>
    <submittedName>
        <fullName evidence="6">MFS transporter</fullName>
    </submittedName>
</protein>